<organism evidence="7">
    <name type="scientific">Salix viminalis</name>
    <name type="common">Common osier</name>
    <name type="synonym">Basket willow</name>
    <dbReference type="NCBI Taxonomy" id="40686"/>
    <lineage>
        <taxon>Eukaryota</taxon>
        <taxon>Viridiplantae</taxon>
        <taxon>Streptophyta</taxon>
        <taxon>Embryophyta</taxon>
        <taxon>Tracheophyta</taxon>
        <taxon>Spermatophyta</taxon>
        <taxon>Magnoliopsida</taxon>
        <taxon>eudicotyledons</taxon>
        <taxon>Gunneridae</taxon>
        <taxon>Pentapetalae</taxon>
        <taxon>rosids</taxon>
        <taxon>fabids</taxon>
        <taxon>Malpighiales</taxon>
        <taxon>Salicaceae</taxon>
        <taxon>Saliceae</taxon>
        <taxon>Salix</taxon>
    </lineage>
</organism>
<comment type="subcellular location">
    <subcellularLocation>
        <location evidence="1">Cell membrane</location>
        <topology evidence="1">Multi-pass membrane protein</topology>
    </subcellularLocation>
</comment>
<accession>A0A6N2MYN3</accession>
<gene>
    <name evidence="7" type="ORF">SVIM_LOCUS428880</name>
</gene>
<dbReference type="GO" id="GO:0005886">
    <property type="term" value="C:plasma membrane"/>
    <property type="evidence" value="ECO:0007669"/>
    <property type="project" value="UniProtKB-SubCell"/>
</dbReference>
<feature type="transmembrane region" description="Helical" evidence="6">
    <location>
        <begin position="49"/>
        <end position="73"/>
    </location>
</feature>
<protein>
    <submittedName>
        <fullName evidence="7">Uncharacterized protein</fullName>
    </submittedName>
</protein>
<proteinExistence type="predicted"/>
<evidence type="ECO:0000256" key="4">
    <source>
        <dbReference type="ARBA" id="ARBA00022989"/>
    </source>
</evidence>
<evidence type="ECO:0000256" key="3">
    <source>
        <dbReference type="ARBA" id="ARBA00022692"/>
    </source>
</evidence>
<evidence type="ECO:0000256" key="6">
    <source>
        <dbReference type="SAM" id="Phobius"/>
    </source>
</evidence>
<sequence length="89" mass="9780">MASFTWGSLVRITFFLLLIAAVVFGFFTLPVEKILKDFLLWVQQDLGPWGPLVLTIAYIPLTVLAVPASVLTVSIDNLSGVFACFVIFS</sequence>
<keyword evidence="3 6" id="KW-0812">Transmembrane</keyword>
<dbReference type="PANTHER" id="PTHR12677:SF24">
    <property type="entry name" value="OS07G0655900 PROTEIN"/>
    <property type="match status" value="1"/>
</dbReference>
<name>A0A6N2MYN3_SALVM</name>
<evidence type="ECO:0000313" key="7">
    <source>
        <dbReference type="EMBL" id="VFU58612.1"/>
    </source>
</evidence>
<keyword evidence="5 6" id="KW-0472">Membrane</keyword>
<feature type="transmembrane region" description="Helical" evidence="6">
    <location>
        <begin position="12"/>
        <end position="29"/>
    </location>
</feature>
<dbReference type="AlphaFoldDB" id="A0A6N2MYN3"/>
<evidence type="ECO:0000256" key="1">
    <source>
        <dbReference type="ARBA" id="ARBA00004651"/>
    </source>
</evidence>
<evidence type="ECO:0000256" key="5">
    <source>
        <dbReference type="ARBA" id="ARBA00023136"/>
    </source>
</evidence>
<keyword evidence="2" id="KW-1003">Cell membrane</keyword>
<dbReference type="InterPro" id="IPR015414">
    <property type="entry name" value="TMEM64"/>
</dbReference>
<evidence type="ECO:0000256" key="2">
    <source>
        <dbReference type="ARBA" id="ARBA00022475"/>
    </source>
</evidence>
<keyword evidence="4 6" id="KW-1133">Transmembrane helix</keyword>
<dbReference type="PANTHER" id="PTHR12677">
    <property type="entry name" value="GOLGI APPARATUS MEMBRANE PROTEIN TVP38-RELATED"/>
    <property type="match status" value="1"/>
</dbReference>
<reference evidence="7" key="1">
    <citation type="submission" date="2019-03" db="EMBL/GenBank/DDBJ databases">
        <authorList>
            <person name="Mank J."/>
            <person name="Almeida P."/>
        </authorList>
    </citation>
    <scope>NUCLEOTIDE SEQUENCE</scope>
    <source>
        <strain evidence="7">78183</strain>
    </source>
</reference>
<dbReference type="EMBL" id="CAADRP010001996">
    <property type="protein sequence ID" value="VFU58612.1"/>
    <property type="molecule type" value="Genomic_DNA"/>
</dbReference>